<organism evidence="1 2">
    <name type="scientific">Chitinimonas arctica</name>
    <dbReference type="NCBI Taxonomy" id="2594795"/>
    <lineage>
        <taxon>Bacteria</taxon>
        <taxon>Pseudomonadati</taxon>
        <taxon>Pseudomonadota</taxon>
        <taxon>Betaproteobacteria</taxon>
        <taxon>Neisseriales</taxon>
        <taxon>Chitinibacteraceae</taxon>
        <taxon>Chitinimonas</taxon>
    </lineage>
</organism>
<evidence type="ECO:0000313" key="2">
    <source>
        <dbReference type="Proteomes" id="UP000317550"/>
    </source>
</evidence>
<proteinExistence type="predicted"/>
<dbReference type="EMBL" id="CP041730">
    <property type="protein sequence ID" value="QDQ25994.1"/>
    <property type="molecule type" value="Genomic_DNA"/>
</dbReference>
<reference evidence="2" key="1">
    <citation type="submission" date="2019-07" db="EMBL/GenBank/DDBJ databases">
        <title>Chitinimonas sp. nov., isolated from Ny-Alesund, arctica soil.</title>
        <authorList>
            <person name="Xu Q."/>
            <person name="Peng F."/>
        </authorList>
    </citation>
    <scope>NUCLEOTIDE SEQUENCE [LARGE SCALE GENOMIC DNA]</scope>
    <source>
        <strain evidence="2">R3-44</strain>
    </source>
</reference>
<sequence>MKILALRSYSLSFSFNFVPRALLLALSLMYRYENAPLKYYLQGLGLINPMPRMRVARKNTALSSRQAMPWNFSKREFSYSPGEANAKREAEWAKP</sequence>
<name>A0A516SCX6_9NEIS</name>
<dbReference type="Proteomes" id="UP000317550">
    <property type="component" value="Chromosome"/>
</dbReference>
<keyword evidence="2" id="KW-1185">Reference proteome</keyword>
<dbReference type="KEGG" id="cari:FNU76_06305"/>
<protein>
    <submittedName>
        <fullName evidence="1">Uncharacterized protein</fullName>
    </submittedName>
</protein>
<dbReference type="RefSeq" id="WP_143856917.1">
    <property type="nucleotide sequence ID" value="NZ_CP041730.1"/>
</dbReference>
<evidence type="ECO:0000313" key="1">
    <source>
        <dbReference type="EMBL" id="QDQ25994.1"/>
    </source>
</evidence>
<gene>
    <name evidence="1" type="ORF">FNU76_06305</name>
</gene>
<dbReference type="AlphaFoldDB" id="A0A516SCX6"/>
<accession>A0A516SCX6</accession>